<dbReference type="SUPFAM" id="SSF102198">
    <property type="entry name" value="Putative cyclase"/>
    <property type="match status" value="1"/>
</dbReference>
<dbReference type="InterPro" id="IPR007325">
    <property type="entry name" value="KFase/CYL"/>
</dbReference>
<evidence type="ECO:0000256" key="3">
    <source>
        <dbReference type="ARBA" id="ARBA00022530"/>
    </source>
</evidence>
<dbReference type="InterPro" id="IPR037175">
    <property type="entry name" value="KFase_sf"/>
</dbReference>
<sequence>MEELRMLTADICLLVVHKRSDLIIFPLLLLTSHLQLTRLYLEEGNWHHFQDIIPVEALKLDGVEAGMYSLHCLPLRLVGAEGAPTRCILIK</sequence>
<evidence type="ECO:0000313" key="5">
    <source>
        <dbReference type="Proteomes" id="UP000712281"/>
    </source>
</evidence>
<protein>
    <submittedName>
        <fullName evidence="4">Uncharacterized protein</fullName>
    </submittedName>
</protein>
<evidence type="ECO:0000256" key="1">
    <source>
        <dbReference type="ARBA" id="ARBA00004498"/>
    </source>
</evidence>
<keyword evidence="3" id="KW-0272">Extracellular matrix</keyword>
<dbReference type="PANTHER" id="PTHR31118:SF16">
    <property type="entry name" value="CYCLASE-LIKE PROTEIN 1-RELATED"/>
    <property type="match status" value="1"/>
</dbReference>
<comment type="similarity">
    <text evidence="2">Belongs to the Cyclase 1 superfamily.</text>
</comment>
<keyword evidence="3" id="KW-0964">Secreted</keyword>
<accession>A0A8S9H358</accession>
<dbReference type="Proteomes" id="UP000712281">
    <property type="component" value="Unassembled WGS sequence"/>
</dbReference>
<evidence type="ECO:0000256" key="2">
    <source>
        <dbReference type="ARBA" id="ARBA00007865"/>
    </source>
</evidence>
<dbReference type="EMBL" id="QGKW02001988">
    <property type="protein sequence ID" value="KAF2551610.1"/>
    <property type="molecule type" value="Genomic_DNA"/>
</dbReference>
<dbReference type="GO" id="GO:0004061">
    <property type="term" value="F:arylformamidase activity"/>
    <property type="evidence" value="ECO:0007669"/>
    <property type="project" value="InterPro"/>
</dbReference>
<reference evidence="4" key="1">
    <citation type="submission" date="2019-12" db="EMBL/GenBank/DDBJ databases">
        <title>Genome sequencing and annotation of Brassica cretica.</title>
        <authorList>
            <person name="Studholme D.J."/>
            <person name="Sarris P.F."/>
        </authorList>
    </citation>
    <scope>NUCLEOTIDE SEQUENCE</scope>
    <source>
        <strain evidence="4">PFS-001/15</strain>
        <tissue evidence="4">Leaf</tissue>
    </source>
</reference>
<organism evidence="4 5">
    <name type="scientific">Brassica cretica</name>
    <name type="common">Mustard</name>
    <dbReference type="NCBI Taxonomy" id="69181"/>
    <lineage>
        <taxon>Eukaryota</taxon>
        <taxon>Viridiplantae</taxon>
        <taxon>Streptophyta</taxon>
        <taxon>Embryophyta</taxon>
        <taxon>Tracheophyta</taxon>
        <taxon>Spermatophyta</taxon>
        <taxon>Magnoliopsida</taxon>
        <taxon>eudicotyledons</taxon>
        <taxon>Gunneridae</taxon>
        <taxon>Pentapetalae</taxon>
        <taxon>rosids</taxon>
        <taxon>malvids</taxon>
        <taxon>Brassicales</taxon>
        <taxon>Brassicaceae</taxon>
        <taxon>Brassiceae</taxon>
        <taxon>Brassica</taxon>
    </lineage>
</organism>
<comment type="caution">
    <text evidence="4">The sequence shown here is derived from an EMBL/GenBank/DDBJ whole genome shotgun (WGS) entry which is preliminary data.</text>
</comment>
<name>A0A8S9H358_BRACR</name>
<dbReference type="PANTHER" id="PTHR31118">
    <property type="entry name" value="CYCLASE-LIKE PROTEIN 2"/>
    <property type="match status" value="1"/>
</dbReference>
<proteinExistence type="inferred from homology"/>
<gene>
    <name evidence="4" type="ORF">F2Q68_00037795</name>
</gene>
<comment type="subcellular location">
    <subcellularLocation>
        <location evidence="1">Secreted</location>
        <location evidence="1">Extracellular space</location>
        <location evidence="1">Extracellular matrix</location>
    </subcellularLocation>
</comment>
<dbReference type="Gene3D" id="3.50.30.50">
    <property type="entry name" value="Putative cyclase"/>
    <property type="match status" value="1"/>
</dbReference>
<dbReference type="GO" id="GO:0019441">
    <property type="term" value="P:L-tryptophan catabolic process to kynurenine"/>
    <property type="evidence" value="ECO:0007669"/>
    <property type="project" value="InterPro"/>
</dbReference>
<evidence type="ECO:0000313" key="4">
    <source>
        <dbReference type="EMBL" id="KAF2551610.1"/>
    </source>
</evidence>
<dbReference type="AlphaFoldDB" id="A0A8S9H358"/>